<dbReference type="PANTHER" id="PTHR45495">
    <property type="entry name" value="DNAJ PROTEIN JJJ1 HOMOLOG"/>
    <property type="match status" value="1"/>
</dbReference>
<protein>
    <recommendedName>
        <fullName evidence="1">J domain-containing protein</fullName>
    </recommendedName>
</protein>
<keyword evidence="3" id="KW-1185">Reference proteome</keyword>
<organism evidence="2 3">
    <name type="scientific">Protea cynaroides</name>
    <dbReference type="NCBI Taxonomy" id="273540"/>
    <lineage>
        <taxon>Eukaryota</taxon>
        <taxon>Viridiplantae</taxon>
        <taxon>Streptophyta</taxon>
        <taxon>Embryophyta</taxon>
        <taxon>Tracheophyta</taxon>
        <taxon>Spermatophyta</taxon>
        <taxon>Magnoliopsida</taxon>
        <taxon>Proteales</taxon>
        <taxon>Proteaceae</taxon>
        <taxon>Protea</taxon>
    </lineage>
</organism>
<dbReference type="AlphaFoldDB" id="A0A9Q0QS96"/>
<dbReference type="InterPro" id="IPR036869">
    <property type="entry name" value="J_dom_sf"/>
</dbReference>
<proteinExistence type="predicted"/>
<reference evidence="2" key="1">
    <citation type="journal article" date="2023" name="Plant J.">
        <title>The genome of the king protea, Protea cynaroides.</title>
        <authorList>
            <person name="Chang J."/>
            <person name="Duong T.A."/>
            <person name="Schoeman C."/>
            <person name="Ma X."/>
            <person name="Roodt D."/>
            <person name="Barker N."/>
            <person name="Li Z."/>
            <person name="Van de Peer Y."/>
            <person name="Mizrachi E."/>
        </authorList>
    </citation>
    <scope>NUCLEOTIDE SEQUENCE</scope>
    <source>
        <tissue evidence="2">Young leaves</tissue>
    </source>
</reference>
<comment type="caution">
    <text evidence="2">The sequence shown here is derived from an EMBL/GenBank/DDBJ whole genome shotgun (WGS) entry which is preliminary data.</text>
</comment>
<dbReference type="SUPFAM" id="SSF46565">
    <property type="entry name" value="Chaperone J-domain"/>
    <property type="match status" value="1"/>
</dbReference>
<sequence>MAPEKRCLYEILGLSADYSSKEIRSAYKKLALQRHPDKLIQTVVPEEEATTASQKLINAYKVLSDPRKTRRYDSHRSQILFSDAKSSGSSSSQIPDLFSFFSNFFFSVYGDIGKGFYEVYGDLIGKIYAQEVSFAKKQGLG</sequence>
<dbReference type="PROSITE" id="PS50076">
    <property type="entry name" value="DNAJ_2"/>
    <property type="match status" value="1"/>
</dbReference>
<dbReference type="Gene3D" id="1.10.287.110">
    <property type="entry name" value="DnaJ domain"/>
    <property type="match status" value="1"/>
</dbReference>
<dbReference type="EMBL" id="JAMYWD010000005">
    <property type="protein sequence ID" value="KAJ4969839.1"/>
    <property type="molecule type" value="Genomic_DNA"/>
</dbReference>
<evidence type="ECO:0000313" key="3">
    <source>
        <dbReference type="Proteomes" id="UP001141806"/>
    </source>
</evidence>
<dbReference type="CDD" id="cd06257">
    <property type="entry name" value="DnaJ"/>
    <property type="match status" value="1"/>
</dbReference>
<gene>
    <name evidence="2" type="ORF">NE237_002938</name>
</gene>
<dbReference type="Pfam" id="PF00226">
    <property type="entry name" value="DnaJ"/>
    <property type="match status" value="1"/>
</dbReference>
<dbReference type="Proteomes" id="UP001141806">
    <property type="component" value="Unassembled WGS sequence"/>
</dbReference>
<feature type="domain" description="J" evidence="1">
    <location>
        <begin position="7"/>
        <end position="76"/>
    </location>
</feature>
<evidence type="ECO:0000313" key="2">
    <source>
        <dbReference type="EMBL" id="KAJ4969839.1"/>
    </source>
</evidence>
<dbReference type="InterPro" id="IPR001623">
    <property type="entry name" value="DnaJ_domain"/>
</dbReference>
<dbReference type="PANTHER" id="PTHR45495:SF1">
    <property type="entry name" value="DNAJ PROTEIN JJJ1 HOMOLOG"/>
    <property type="match status" value="1"/>
</dbReference>
<dbReference type="PRINTS" id="PR00625">
    <property type="entry name" value="JDOMAIN"/>
</dbReference>
<dbReference type="OrthoDB" id="5894at2759"/>
<name>A0A9Q0QS96_9MAGN</name>
<dbReference type="InterPro" id="IPR044648">
    <property type="entry name" value="JJJ1_plant"/>
</dbReference>
<evidence type="ECO:0000259" key="1">
    <source>
        <dbReference type="PROSITE" id="PS50076"/>
    </source>
</evidence>
<accession>A0A9Q0QS96</accession>
<dbReference type="SMART" id="SM00271">
    <property type="entry name" value="DnaJ"/>
    <property type="match status" value="1"/>
</dbReference>